<comment type="catalytic activity">
    <reaction evidence="4 6">
        <text>L-aspartyl-tRNA(Asn) + L-glutamine + ATP + H2O = L-asparaginyl-tRNA(Asn) + L-glutamate + ADP + phosphate + 2 H(+)</text>
        <dbReference type="Rhea" id="RHEA:14513"/>
        <dbReference type="Rhea" id="RHEA-COMP:9674"/>
        <dbReference type="Rhea" id="RHEA-COMP:9677"/>
        <dbReference type="ChEBI" id="CHEBI:15377"/>
        <dbReference type="ChEBI" id="CHEBI:15378"/>
        <dbReference type="ChEBI" id="CHEBI:29985"/>
        <dbReference type="ChEBI" id="CHEBI:30616"/>
        <dbReference type="ChEBI" id="CHEBI:43474"/>
        <dbReference type="ChEBI" id="CHEBI:58359"/>
        <dbReference type="ChEBI" id="CHEBI:78515"/>
        <dbReference type="ChEBI" id="CHEBI:78516"/>
        <dbReference type="ChEBI" id="CHEBI:456216"/>
    </reaction>
</comment>
<sequence>MTKVTKEPVDHIADLASLRFSEQEKETLAEHMGDFLTYAELINELNIEDVEPTVHVMNVRNVLRDDEVRPSMKREDVLKNAPASKDGQLKIPSVLDQ</sequence>
<protein>
    <recommendedName>
        <fullName evidence="6">Aspartyl/glutamyl-tRNA(Asn/Gln) amidotransferase subunit C</fullName>
        <shortName evidence="6">Asp/Glu-ADT subunit C</shortName>
        <ecNumber evidence="6">6.3.5.-</ecNumber>
    </recommendedName>
</protein>
<keyword evidence="9" id="KW-1185">Reference proteome</keyword>
<evidence type="ECO:0000256" key="5">
    <source>
        <dbReference type="ARBA" id="ARBA00047913"/>
    </source>
</evidence>
<dbReference type="GO" id="GO:0006412">
    <property type="term" value="P:translation"/>
    <property type="evidence" value="ECO:0007669"/>
    <property type="project" value="UniProtKB-UniRule"/>
</dbReference>
<name>A0A841PR66_9BACL</name>
<dbReference type="Proteomes" id="UP000568839">
    <property type="component" value="Unassembled WGS sequence"/>
</dbReference>
<evidence type="ECO:0000256" key="2">
    <source>
        <dbReference type="ARBA" id="ARBA00011123"/>
    </source>
</evidence>
<keyword evidence="6" id="KW-0648">Protein biosynthesis</keyword>
<dbReference type="HAMAP" id="MF_00122">
    <property type="entry name" value="GatC"/>
    <property type="match status" value="1"/>
</dbReference>
<dbReference type="InterPro" id="IPR036113">
    <property type="entry name" value="Asp/Glu-ADT_sf_sub_c"/>
</dbReference>
<evidence type="ECO:0000313" key="9">
    <source>
        <dbReference type="Proteomes" id="UP000568839"/>
    </source>
</evidence>
<comment type="caution">
    <text evidence="8">The sequence shown here is derived from an EMBL/GenBank/DDBJ whole genome shotgun (WGS) entry which is preliminary data.</text>
</comment>
<keyword evidence="6" id="KW-0067">ATP-binding</keyword>
<organism evidence="8 9">
    <name type="scientific">Geomicrobium halophilum</name>
    <dbReference type="NCBI Taxonomy" id="549000"/>
    <lineage>
        <taxon>Bacteria</taxon>
        <taxon>Bacillati</taxon>
        <taxon>Bacillota</taxon>
        <taxon>Bacilli</taxon>
        <taxon>Bacillales</taxon>
        <taxon>Geomicrobium</taxon>
    </lineage>
</organism>
<dbReference type="SUPFAM" id="SSF141000">
    <property type="entry name" value="Glu-tRNAGln amidotransferase C subunit"/>
    <property type="match status" value="1"/>
</dbReference>
<keyword evidence="8" id="KW-0808">Transferase</keyword>
<evidence type="ECO:0000256" key="4">
    <source>
        <dbReference type="ARBA" id="ARBA00047380"/>
    </source>
</evidence>
<feature type="region of interest" description="Disordered" evidence="7">
    <location>
        <begin position="73"/>
        <end position="97"/>
    </location>
</feature>
<dbReference type="GO" id="GO:0006450">
    <property type="term" value="P:regulation of translational fidelity"/>
    <property type="evidence" value="ECO:0007669"/>
    <property type="project" value="InterPro"/>
</dbReference>
<keyword evidence="6 8" id="KW-0436">Ligase</keyword>
<evidence type="ECO:0000256" key="7">
    <source>
        <dbReference type="SAM" id="MobiDB-lite"/>
    </source>
</evidence>
<dbReference type="PANTHER" id="PTHR15004">
    <property type="entry name" value="GLUTAMYL-TRNA(GLN) AMIDOTRANSFERASE SUBUNIT C, MITOCHONDRIAL"/>
    <property type="match status" value="1"/>
</dbReference>
<comment type="similarity">
    <text evidence="1 6">Belongs to the GatC family.</text>
</comment>
<dbReference type="Gene3D" id="1.10.20.60">
    <property type="entry name" value="Glu-tRNAGln amidotransferase C subunit, N-terminal domain"/>
    <property type="match status" value="1"/>
</dbReference>
<dbReference type="EMBL" id="JACHHJ010000003">
    <property type="protein sequence ID" value="MBB6450304.1"/>
    <property type="molecule type" value="Genomic_DNA"/>
</dbReference>
<accession>A0A841PR66</accession>
<proteinExistence type="inferred from homology"/>
<dbReference type="RefSeq" id="WP_184404358.1">
    <property type="nucleotide sequence ID" value="NZ_JACHHJ010000003.1"/>
</dbReference>
<comment type="subunit">
    <text evidence="2 6">Heterotrimer of A, B and C subunits.</text>
</comment>
<dbReference type="GO" id="GO:0016740">
    <property type="term" value="F:transferase activity"/>
    <property type="evidence" value="ECO:0007669"/>
    <property type="project" value="UniProtKB-KW"/>
</dbReference>
<dbReference type="GO" id="GO:0050567">
    <property type="term" value="F:glutaminyl-tRNA synthase (glutamine-hydrolyzing) activity"/>
    <property type="evidence" value="ECO:0007669"/>
    <property type="project" value="UniProtKB-UniRule"/>
</dbReference>
<dbReference type="NCBIfam" id="TIGR00135">
    <property type="entry name" value="gatC"/>
    <property type="match status" value="1"/>
</dbReference>
<evidence type="ECO:0000313" key="8">
    <source>
        <dbReference type="EMBL" id="MBB6450304.1"/>
    </source>
</evidence>
<dbReference type="EC" id="6.3.5.-" evidence="6"/>
<dbReference type="InterPro" id="IPR003837">
    <property type="entry name" value="GatC"/>
</dbReference>
<gene>
    <name evidence="6" type="primary">gatC</name>
    <name evidence="8" type="ORF">HNR44_002287</name>
</gene>
<dbReference type="Pfam" id="PF02686">
    <property type="entry name" value="GatC"/>
    <property type="match status" value="1"/>
</dbReference>
<keyword evidence="6" id="KW-0547">Nucleotide-binding</keyword>
<comment type="catalytic activity">
    <reaction evidence="5 6">
        <text>L-glutamyl-tRNA(Gln) + L-glutamine + ATP + H2O = L-glutaminyl-tRNA(Gln) + L-glutamate + ADP + phosphate + H(+)</text>
        <dbReference type="Rhea" id="RHEA:17521"/>
        <dbReference type="Rhea" id="RHEA-COMP:9681"/>
        <dbReference type="Rhea" id="RHEA-COMP:9684"/>
        <dbReference type="ChEBI" id="CHEBI:15377"/>
        <dbReference type="ChEBI" id="CHEBI:15378"/>
        <dbReference type="ChEBI" id="CHEBI:29985"/>
        <dbReference type="ChEBI" id="CHEBI:30616"/>
        <dbReference type="ChEBI" id="CHEBI:43474"/>
        <dbReference type="ChEBI" id="CHEBI:58359"/>
        <dbReference type="ChEBI" id="CHEBI:78520"/>
        <dbReference type="ChEBI" id="CHEBI:78521"/>
        <dbReference type="ChEBI" id="CHEBI:456216"/>
    </reaction>
</comment>
<dbReference type="PANTHER" id="PTHR15004:SF0">
    <property type="entry name" value="GLUTAMYL-TRNA(GLN) AMIDOTRANSFERASE SUBUNIT C, MITOCHONDRIAL"/>
    <property type="match status" value="1"/>
</dbReference>
<dbReference type="GO" id="GO:0070681">
    <property type="term" value="P:glutaminyl-tRNAGln biosynthesis via transamidation"/>
    <property type="evidence" value="ECO:0007669"/>
    <property type="project" value="TreeGrafter"/>
</dbReference>
<evidence type="ECO:0000256" key="3">
    <source>
        <dbReference type="ARBA" id="ARBA00024799"/>
    </source>
</evidence>
<dbReference type="AlphaFoldDB" id="A0A841PR66"/>
<comment type="function">
    <text evidence="3 6">Allows the formation of correctly charged Asn-tRNA(Asn) or Gln-tRNA(Gln) through the transamidation of misacylated Asp-tRNA(Asn) or Glu-tRNA(Gln) in organisms which lack either or both of asparaginyl-tRNA or glutaminyl-tRNA synthetases. The reaction takes place in the presence of glutamine and ATP through an activated phospho-Asp-tRNA(Asn) or phospho-Glu-tRNA(Gln).</text>
</comment>
<reference evidence="8 9" key="1">
    <citation type="submission" date="2020-08" db="EMBL/GenBank/DDBJ databases">
        <title>Genomic Encyclopedia of Type Strains, Phase IV (KMG-IV): sequencing the most valuable type-strain genomes for metagenomic binning, comparative biology and taxonomic classification.</title>
        <authorList>
            <person name="Goeker M."/>
        </authorList>
    </citation>
    <scope>NUCLEOTIDE SEQUENCE [LARGE SCALE GENOMIC DNA]</scope>
    <source>
        <strain evidence="8 9">DSM 21769</strain>
    </source>
</reference>
<evidence type="ECO:0000256" key="1">
    <source>
        <dbReference type="ARBA" id="ARBA00010757"/>
    </source>
</evidence>
<evidence type="ECO:0000256" key="6">
    <source>
        <dbReference type="HAMAP-Rule" id="MF_00122"/>
    </source>
</evidence>
<dbReference type="GO" id="GO:0005524">
    <property type="term" value="F:ATP binding"/>
    <property type="evidence" value="ECO:0007669"/>
    <property type="project" value="UniProtKB-KW"/>
</dbReference>